<keyword evidence="3" id="KW-1185">Reference proteome</keyword>
<proteinExistence type="predicted"/>
<accession>A0ABU2ACH6</accession>
<sequence length="149" mass="16025">MKLMPWILFPIAAALGWLLSPATDEQTNLVQARREAWALPELPPRADQAGRAIGLAASPIFEPEAAVVAAAAAAAAAQAEDRRWRVAGIFGRDRERKVLISFVAAGKPPLRLGVGDKVPSGERITRIVDGEVLIRVGQKQVPLGADYRE</sequence>
<keyword evidence="1" id="KW-0732">Signal</keyword>
<comment type="caution">
    <text evidence="2">The sequence shown here is derived from an EMBL/GenBank/DDBJ whole genome shotgun (WGS) entry which is preliminary data.</text>
</comment>
<evidence type="ECO:0000256" key="1">
    <source>
        <dbReference type="SAM" id="SignalP"/>
    </source>
</evidence>
<name>A0ABU2ACH6_9BURK</name>
<protein>
    <recommendedName>
        <fullName evidence="4">Type II secretion system protein GspC N-terminal domain-containing protein</fullName>
    </recommendedName>
</protein>
<dbReference type="RefSeq" id="WP_310331333.1">
    <property type="nucleotide sequence ID" value="NZ_JAVDXV010000008.1"/>
</dbReference>
<evidence type="ECO:0008006" key="4">
    <source>
        <dbReference type="Google" id="ProtNLM"/>
    </source>
</evidence>
<dbReference type="Proteomes" id="UP001180825">
    <property type="component" value="Unassembled WGS sequence"/>
</dbReference>
<gene>
    <name evidence="2" type="ORF">J2X21_003879</name>
</gene>
<reference evidence="2 3" key="1">
    <citation type="submission" date="2023-07" db="EMBL/GenBank/DDBJ databases">
        <title>Sorghum-associated microbial communities from plants grown in Nebraska, USA.</title>
        <authorList>
            <person name="Schachtman D."/>
        </authorList>
    </citation>
    <scope>NUCLEOTIDE SEQUENCE [LARGE SCALE GENOMIC DNA]</scope>
    <source>
        <strain evidence="2 3">BE316</strain>
    </source>
</reference>
<evidence type="ECO:0000313" key="2">
    <source>
        <dbReference type="EMBL" id="MDR7334715.1"/>
    </source>
</evidence>
<dbReference type="EMBL" id="JAVDXV010000008">
    <property type="protein sequence ID" value="MDR7334715.1"/>
    <property type="molecule type" value="Genomic_DNA"/>
</dbReference>
<evidence type="ECO:0000313" key="3">
    <source>
        <dbReference type="Proteomes" id="UP001180825"/>
    </source>
</evidence>
<feature type="signal peptide" evidence="1">
    <location>
        <begin position="1"/>
        <end position="22"/>
    </location>
</feature>
<feature type="chain" id="PRO_5045846386" description="Type II secretion system protein GspC N-terminal domain-containing protein" evidence="1">
    <location>
        <begin position="23"/>
        <end position="149"/>
    </location>
</feature>
<organism evidence="2 3">
    <name type="scientific">Roseateles asaccharophilus</name>
    <dbReference type="NCBI Taxonomy" id="582607"/>
    <lineage>
        <taxon>Bacteria</taxon>
        <taxon>Pseudomonadati</taxon>
        <taxon>Pseudomonadota</taxon>
        <taxon>Betaproteobacteria</taxon>
        <taxon>Burkholderiales</taxon>
        <taxon>Sphaerotilaceae</taxon>
        <taxon>Roseateles</taxon>
    </lineage>
</organism>